<organism evidence="4 5">
    <name type="scientific">Paenibacillus physcomitrellae</name>
    <dbReference type="NCBI Taxonomy" id="1619311"/>
    <lineage>
        <taxon>Bacteria</taxon>
        <taxon>Bacillati</taxon>
        <taxon>Bacillota</taxon>
        <taxon>Bacilli</taxon>
        <taxon>Bacillales</taxon>
        <taxon>Paenibacillaceae</taxon>
        <taxon>Paenibacillus</taxon>
    </lineage>
</organism>
<dbReference type="PROSITE" id="PS51186">
    <property type="entry name" value="GNAT"/>
    <property type="match status" value="1"/>
</dbReference>
<evidence type="ECO:0000259" key="3">
    <source>
        <dbReference type="PROSITE" id="PS51186"/>
    </source>
</evidence>
<dbReference type="SUPFAM" id="SSF55729">
    <property type="entry name" value="Acyl-CoA N-acyltransferases (Nat)"/>
    <property type="match status" value="1"/>
</dbReference>
<dbReference type="Gene3D" id="3.40.630.30">
    <property type="match status" value="1"/>
</dbReference>
<dbReference type="CDD" id="cd04301">
    <property type="entry name" value="NAT_SF"/>
    <property type="match status" value="1"/>
</dbReference>
<keyword evidence="2" id="KW-0012">Acyltransferase</keyword>
<keyword evidence="1" id="KW-0808">Transferase</keyword>
<sequence>MKLHFVKVNHTEQIADLAPLAAEIWREHYITIITMEQIDYMIDKFQSVAAITDQIQQQGYEYYLFQQDGVNVGYMSVKPEEGKLFLSKFYIAKEHRGNGYSSQAFAFLEQLCKDRKLSHIWLTVNRYNTNSIAVYERKGFRSIREQKADIGSGFVMDDFIMEKEVQVS</sequence>
<evidence type="ECO:0000256" key="2">
    <source>
        <dbReference type="ARBA" id="ARBA00023315"/>
    </source>
</evidence>
<feature type="domain" description="N-acetyltransferase" evidence="3">
    <location>
        <begin position="3"/>
        <end position="166"/>
    </location>
</feature>
<dbReference type="Pfam" id="PF00583">
    <property type="entry name" value="Acetyltransf_1"/>
    <property type="match status" value="1"/>
</dbReference>
<evidence type="ECO:0000256" key="1">
    <source>
        <dbReference type="ARBA" id="ARBA00022679"/>
    </source>
</evidence>
<dbReference type="PANTHER" id="PTHR43420">
    <property type="entry name" value="ACETYLTRANSFERASE"/>
    <property type="match status" value="1"/>
</dbReference>
<accession>A0ABQ1FVR7</accession>
<dbReference type="InterPro" id="IPR050680">
    <property type="entry name" value="YpeA/RimI_acetyltransf"/>
</dbReference>
<dbReference type="InterPro" id="IPR000182">
    <property type="entry name" value="GNAT_dom"/>
</dbReference>
<evidence type="ECO:0000313" key="5">
    <source>
        <dbReference type="Proteomes" id="UP000609323"/>
    </source>
</evidence>
<dbReference type="PANTHER" id="PTHR43420:SF12">
    <property type="entry name" value="N-ACETYLTRANSFERASE DOMAIN-CONTAINING PROTEIN"/>
    <property type="match status" value="1"/>
</dbReference>
<name>A0ABQ1FVR7_9BACL</name>
<keyword evidence="5" id="KW-1185">Reference proteome</keyword>
<dbReference type="Proteomes" id="UP000609323">
    <property type="component" value="Unassembled WGS sequence"/>
</dbReference>
<evidence type="ECO:0000313" key="4">
    <source>
        <dbReference type="EMBL" id="GGA29145.1"/>
    </source>
</evidence>
<reference evidence="5" key="1">
    <citation type="journal article" date="2019" name="Int. J. Syst. Evol. Microbiol.">
        <title>The Global Catalogue of Microorganisms (GCM) 10K type strain sequencing project: providing services to taxonomists for standard genome sequencing and annotation.</title>
        <authorList>
            <consortium name="The Broad Institute Genomics Platform"/>
            <consortium name="The Broad Institute Genome Sequencing Center for Infectious Disease"/>
            <person name="Wu L."/>
            <person name="Ma J."/>
        </authorList>
    </citation>
    <scope>NUCLEOTIDE SEQUENCE [LARGE SCALE GENOMIC DNA]</scope>
    <source>
        <strain evidence="5">CGMCC 1.15044</strain>
    </source>
</reference>
<dbReference type="RefSeq" id="WP_094092948.1">
    <property type="nucleotide sequence ID" value="NZ_BMHF01000003.1"/>
</dbReference>
<dbReference type="InterPro" id="IPR016181">
    <property type="entry name" value="Acyl_CoA_acyltransferase"/>
</dbReference>
<gene>
    <name evidence="4" type="ORF">GCM10010917_12640</name>
</gene>
<protein>
    <submittedName>
        <fullName evidence="4">N-acetyltransferase</fullName>
    </submittedName>
</protein>
<comment type="caution">
    <text evidence="4">The sequence shown here is derived from an EMBL/GenBank/DDBJ whole genome shotgun (WGS) entry which is preliminary data.</text>
</comment>
<dbReference type="EMBL" id="BMHF01000003">
    <property type="protein sequence ID" value="GGA29145.1"/>
    <property type="molecule type" value="Genomic_DNA"/>
</dbReference>
<proteinExistence type="predicted"/>